<name>A0A3M8DIV5_9BACL</name>
<dbReference type="AlphaFoldDB" id="A0A3M8DIV5"/>
<evidence type="ECO:0000313" key="1">
    <source>
        <dbReference type="EMBL" id="RNB87305.1"/>
    </source>
</evidence>
<evidence type="ECO:0000313" key="2">
    <source>
        <dbReference type="Proteomes" id="UP000271031"/>
    </source>
</evidence>
<comment type="caution">
    <text evidence="1">The sequence shown here is derived from an EMBL/GenBank/DDBJ whole genome shotgun (WGS) entry which is preliminary data.</text>
</comment>
<dbReference type="OrthoDB" id="2466957at2"/>
<sequence>MRYALVLIPTLLLAACSDVSQGVQEATTSVQQAIDTGKQAVEVGKQAVETGKQVVEKGKEIADSELAKQLQSFLQQKYESSAALRAAMFSGDGKLVAAELKKTELADFSFYKSDLLGLEFKGKLTADGTFQVLRYDLANTQIAPTVVKEFNVLLGKDGQIQVQ</sequence>
<evidence type="ECO:0008006" key="3">
    <source>
        <dbReference type="Google" id="ProtNLM"/>
    </source>
</evidence>
<dbReference type="PROSITE" id="PS51257">
    <property type="entry name" value="PROKAR_LIPOPROTEIN"/>
    <property type="match status" value="1"/>
</dbReference>
<dbReference type="EMBL" id="RHHQ01000012">
    <property type="protein sequence ID" value="RNB87305.1"/>
    <property type="molecule type" value="Genomic_DNA"/>
</dbReference>
<gene>
    <name evidence="1" type="ORF">EDM56_16710</name>
</gene>
<protein>
    <recommendedName>
        <fullName evidence="3">Lipoprotein</fullName>
    </recommendedName>
</protein>
<reference evidence="1 2" key="1">
    <citation type="submission" date="2018-10" db="EMBL/GenBank/DDBJ databases">
        <title>Phylogenomics of Brevibacillus.</title>
        <authorList>
            <person name="Dunlap C."/>
        </authorList>
    </citation>
    <scope>NUCLEOTIDE SEQUENCE [LARGE SCALE GENOMIC DNA]</scope>
    <source>
        <strain evidence="1 2">JCM 15716</strain>
    </source>
</reference>
<proteinExistence type="predicted"/>
<organism evidence="1 2">
    <name type="scientific">Brevibacillus fluminis</name>
    <dbReference type="NCBI Taxonomy" id="511487"/>
    <lineage>
        <taxon>Bacteria</taxon>
        <taxon>Bacillati</taxon>
        <taxon>Bacillota</taxon>
        <taxon>Bacilli</taxon>
        <taxon>Bacillales</taxon>
        <taxon>Paenibacillaceae</taxon>
        <taxon>Brevibacillus</taxon>
    </lineage>
</organism>
<dbReference type="RefSeq" id="WP_122919003.1">
    <property type="nucleotide sequence ID" value="NZ_RHHQ01000012.1"/>
</dbReference>
<keyword evidence="2" id="KW-1185">Reference proteome</keyword>
<dbReference type="Proteomes" id="UP000271031">
    <property type="component" value="Unassembled WGS sequence"/>
</dbReference>
<accession>A0A3M8DIV5</accession>